<name>A0A9K3J2E5_HELAN</name>
<dbReference type="EMBL" id="MNCJ02000320">
    <property type="protein sequence ID" value="KAF5807641.1"/>
    <property type="molecule type" value="Genomic_DNA"/>
</dbReference>
<gene>
    <name evidence="3" type="ORF">HanXRQr2_Chr05g0235901</name>
</gene>
<organism evidence="3 4">
    <name type="scientific">Helianthus annuus</name>
    <name type="common">Common sunflower</name>
    <dbReference type="NCBI Taxonomy" id="4232"/>
    <lineage>
        <taxon>Eukaryota</taxon>
        <taxon>Viridiplantae</taxon>
        <taxon>Streptophyta</taxon>
        <taxon>Embryophyta</taxon>
        <taxon>Tracheophyta</taxon>
        <taxon>Spermatophyta</taxon>
        <taxon>Magnoliopsida</taxon>
        <taxon>eudicotyledons</taxon>
        <taxon>Gunneridae</taxon>
        <taxon>Pentapetalae</taxon>
        <taxon>asterids</taxon>
        <taxon>campanulids</taxon>
        <taxon>Asterales</taxon>
        <taxon>Asteraceae</taxon>
        <taxon>Asteroideae</taxon>
        <taxon>Heliantheae alliance</taxon>
        <taxon>Heliantheae</taxon>
        <taxon>Helianthus</taxon>
    </lineage>
</organism>
<dbReference type="AlphaFoldDB" id="A0A9K3J2E5"/>
<dbReference type="InterPro" id="IPR006706">
    <property type="entry name" value="Extensin_dom"/>
</dbReference>
<feature type="domain" description="Extensin" evidence="2">
    <location>
        <begin position="81"/>
        <end position="112"/>
    </location>
</feature>
<evidence type="ECO:0000313" key="4">
    <source>
        <dbReference type="Proteomes" id="UP000215914"/>
    </source>
</evidence>
<dbReference type="GO" id="GO:0005199">
    <property type="term" value="F:structural constituent of cell wall"/>
    <property type="evidence" value="ECO:0007669"/>
    <property type="project" value="InterPro"/>
</dbReference>
<dbReference type="GO" id="GO:0009664">
    <property type="term" value="P:plant-type cell wall organization"/>
    <property type="evidence" value="ECO:0007669"/>
    <property type="project" value="InterPro"/>
</dbReference>
<protein>
    <recommendedName>
        <fullName evidence="2">Extensin domain-containing protein</fullName>
    </recommendedName>
</protein>
<feature type="compositionally biased region" description="Pro residues" evidence="1">
    <location>
        <begin position="91"/>
        <end position="115"/>
    </location>
</feature>
<evidence type="ECO:0000259" key="2">
    <source>
        <dbReference type="Pfam" id="PF04554"/>
    </source>
</evidence>
<feature type="region of interest" description="Disordered" evidence="1">
    <location>
        <begin position="64"/>
        <end position="115"/>
    </location>
</feature>
<proteinExistence type="predicted"/>
<dbReference type="Proteomes" id="UP000215914">
    <property type="component" value="Unassembled WGS sequence"/>
</dbReference>
<reference evidence="3" key="1">
    <citation type="journal article" date="2017" name="Nature">
        <title>The sunflower genome provides insights into oil metabolism, flowering and Asterid evolution.</title>
        <authorList>
            <person name="Badouin H."/>
            <person name="Gouzy J."/>
            <person name="Grassa C.J."/>
            <person name="Murat F."/>
            <person name="Staton S.E."/>
            <person name="Cottret L."/>
            <person name="Lelandais-Briere C."/>
            <person name="Owens G.L."/>
            <person name="Carrere S."/>
            <person name="Mayjonade B."/>
            <person name="Legrand L."/>
            <person name="Gill N."/>
            <person name="Kane N.C."/>
            <person name="Bowers J.E."/>
            <person name="Hubner S."/>
            <person name="Bellec A."/>
            <person name="Berard A."/>
            <person name="Berges H."/>
            <person name="Blanchet N."/>
            <person name="Boniface M.C."/>
            <person name="Brunel D."/>
            <person name="Catrice O."/>
            <person name="Chaidir N."/>
            <person name="Claudel C."/>
            <person name="Donnadieu C."/>
            <person name="Faraut T."/>
            <person name="Fievet G."/>
            <person name="Helmstetter N."/>
            <person name="King M."/>
            <person name="Knapp S.J."/>
            <person name="Lai Z."/>
            <person name="Le Paslier M.C."/>
            <person name="Lippi Y."/>
            <person name="Lorenzon L."/>
            <person name="Mandel J.R."/>
            <person name="Marage G."/>
            <person name="Marchand G."/>
            <person name="Marquand E."/>
            <person name="Bret-Mestries E."/>
            <person name="Morien E."/>
            <person name="Nambeesan S."/>
            <person name="Nguyen T."/>
            <person name="Pegot-Espagnet P."/>
            <person name="Pouilly N."/>
            <person name="Raftis F."/>
            <person name="Sallet E."/>
            <person name="Schiex T."/>
            <person name="Thomas J."/>
            <person name="Vandecasteele C."/>
            <person name="Vares D."/>
            <person name="Vear F."/>
            <person name="Vautrin S."/>
            <person name="Crespi M."/>
            <person name="Mangin B."/>
            <person name="Burke J.M."/>
            <person name="Salse J."/>
            <person name="Munos S."/>
            <person name="Vincourt P."/>
            <person name="Rieseberg L.H."/>
            <person name="Langlade N.B."/>
        </authorList>
    </citation>
    <scope>NUCLEOTIDE SEQUENCE</scope>
    <source>
        <tissue evidence="3">Leaves</tissue>
    </source>
</reference>
<feature type="compositionally biased region" description="Low complexity" evidence="1">
    <location>
        <begin position="64"/>
        <end position="90"/>
    </location>
</feature>
<reference evidence="3" key="2">
    <citation type="submission" date="2020-06" db="EMBL/GenBank/DDBJ databases">
        <title>Helianthus annuus Genome sequencing and assembly Release 2.</title>
        <authorList>
            <person name="Gouzy J."/>
            <person name="Langlade N."/>
            <person name="Munos S."/>
        </authorList>
    </citation>
    <scope>NUCLEOTIDE SEQUENCE</scope>
    <source>
        <tissue evidence="3">Leaves</tissue>
    </source>
</reference>
<dbReference type="Pfam" id="PF04554">
    <property type="entry name" value="Extensin_2"/>
    <property type="match status" value="1"/>
</dbReference>
<sequence>MTCNLQKHNLDPNTFTRNGNQYEDVFNDHTFNHSCGGYCFFKLAVINHRHLPLLISTTSSTKEISTTSTGLQITTTTGSQSPPKTPYVYKSPPPPVKKYPPPHYTYKSPPPPYHH</sequence>
<evidence type="ECO:0000256" key="1">
    <source>
        <dbReference type="SAM" id="MobiDB-lite"/>
    </source>
</evidence>
<dbReference type="Gramene" id="mRNA:HanXRQr2_Chr05g0235901">
    <property type="protein sequence ID" value="mRNA:HanXRQr2_Chr05g0235901"/>
    <property type="gene ID" value="HanXRQr2_Chr05g0235901"/>
</dbReference>
<keyword evidence="4" id="KW-1185">Reference proteome</keyword>
<comment type="caution">
    <text evidence="3">The sequence shown here is derived from an EMBL/GenBank/DDBJ whole genome shotgun (WGS) entry which is preliminary data.</text>
</comment>
<accession>A0A9K3J2E5</accession>
<evidence type="ECO:0000313" key="3">
    <source>
        <dbReference type="EMBL" id="KAF5807641.1"/>
    </source>
</evidence>